<dbReference type="PANTHER" id="PTHR43827:SF13">
    <property type="entry name" value="ALDO_KETO REDUCTASE FAMILY PROTEIN"/>
    <property type="match status" value="1"/>
</dbReference>
<reference evidence="7 8" key="1">
    <citation type="submission" date="2018-11" db="EMBL/GenBank/DDBJ databases">
        <title>Genome assembly of Steccherinum ochraceum LE-BIN_3174, the white-rot fungus of the Steccherinaceae family (The Residual Polyporoid clade, Polyporales, Basidiomycota).</title>
        <authorList>
            <person name="Fedorova T.V."/>
            <person name="Glazunova O.A."/>
            <person name="Landesman E.O."/>
            <person name="Moiseenko K.V."/>
            <person name="Psurtseva N.V."/>
            <person name="Savinova O.S."/>
            <person name="Shakhova N.V."/>
            <person name="Tyazhelova T.V."/>
            <person name="Vasina D.V."/>
        </authorList>
    </citation>
    <scope>NUCLEOTIDE SEQUENCE [LARGE SCALE GENOMIC DNA]</scope>
    <source>
        <strain evidence="7 8">LE-BIN_3174</strain>
    </source>
</reference>
<dbReference type="OrthoDB" id="416253at2759"/>
<evidence type="ECO:0000256" key="3">
    <source>
        <dbReference type="PIRSR" id="PIRSR000097-1"/>
    </source>
</evidence>
<keyword evidence="2" id="KW-0560">Oxidoreductase</keyword>
<dbReference type="Gene3D" id="3.20.20.100">
    <property type="entry name" value="NADP-dependent oxidoreductase domain"/>
    <property type="match status" value="1"/>
</dbReference>
<dbReference type="PANTHER" id="PTHR43827">
    <property type="entry name" value="2,5-DIKETO-D-GLUCONIC ACID REDUCTASE"/>
    <property type="match status" value="1"/>
</dbReference>
<gene>
    <name evidence="7" type="ORF">EIP91_001004</name>
</gene>
<dbReference type="PROSITE" id="PS00063">
    <property type="entry name" value="ALDOKETO_REDUCTASE_3"/>
    <property type="match status" value="1"/>
</dbReference>
<accession>A0A4R0REW3</accession>
<dbReference type="InterPro" id="IPR018170">
    <property type="entry name" value="Aldo/ket_reductase_CS"/>
</dbReference>
<feature type="binding site" evidence="4">
    <location>
        <position position="110"/>
    </location>
    <ligand>
        <name>substrate</name>
    </ligand>
</feature>
<evidence type="ECO:0000256" key="2">
    <source>
        <dbReference type="ARBA" id="ARBA00023002"/>
    </source>
</evidence>
<dbReference type="GO" id="GO:0016491">
    <property type="term" value="F:oxidoreductase activity"/>
    <property type="evidence" value="ECO:0007669"/>
    <property type="project" value="UniProtKB-KW"/>
</dbReference>
<feature type="active site" description="Proton donor" evidence="3">
    <location>
        <position position="52"/>
    </location>
</feature>
<dbReference type="SUPFAM" id="SSF51430">
    <property type="entry name" value="NAD(P)-linked oxidoreductase"/>
    <property type="match status" value="1"/>
</dbReference>
<dbReference type="InterPro" id="IPR020471">
    <property type="entry name" value="AKR"/>
</dbReference>
<sequence>MAQLTLSSTIPLSSGYVMPRLGFGVYQNYTTEESCLEAFKVGYRHVDSAQAYRNEAHVGEAVKKSGLRREDIFLTTKCISKYHGYEKTLKGVDESLKKFDVEYIDLFLIHNPHSGKDLRLATYKALEECRTLGKIMSVGVSNYGVKHIEEIRQADMQLPSVNQIELHPFCQQRDIVEYCQKHGIVVQAYCPVRFLFPRDQDLLNELEPLLAVAGKHNKEPAQIALRWSLQKGFAPLPKSAQPARILSNTQVYDFVLDEADMLKLDSMDRGKDGAISWNPVDVE</sequence>
<evidence type="ECO:0000313" key="7">
    <source>
        <dbReference type="EMBL" id="TCD66711.1"/>
    </source>
</evidence>
<dbReference type="Pfam" id="PF00248">
    <property type="entry name" value="Aldo_ket_red"/>
    <property type="match status" value="1"/>
</dbReference>
<evidence type="ECO:0000256" key="5">
    <source>
        <dbReference type="PIRSR" id="PIRSR000097-3"/>
    </source>
</evidence>
<name>A0A4R0REW3_9APHY</name>
<evidence type="ECO:0000256" key="1">
    <source>
        <dbReference type="ARBA" id="ARBA00007905"/>
    </source>
</evidence>
<evidence type="ECO:0000259" key="6">
    <source>
        <dbReference type="Pfam" id="PF00248"/>
    </source>
</evidence>
<keyword evidence="8" id="KW-1185">Reference proteome</keyword>
<dbReference type="InterPro" id="IPR036812">
    <property type="entry name" value="NAD(P)_OxRdtase_dom_sf"/>
</dbReference>
<feature type="domain" description="NADP-dependent oxidoreductase" evidence="6">
    <location>
        <begin position="37"/>
        <end position="268"/>
    </location>
</feature>
<feature type="site" description="Lowers pKa of active site Tyr" evidence="5">
    <location>
        <position position="77"/>
    </location>
</feature>
<dbReference type="PRINTS" id="PR00069">
    <property type="entry name" value="ALDKETRDTASE"/>
</dbReference>
<dbReference type="EMBL" id="RWJN01000124">
    <property type="protein sequence ID" value="TCD66711.1"/>
    <property type="molecule type" value="Genomic_DNA"/>
</dbReference>
<protein>
    <recommendedName>
        <fullName evidence="6">NADP-dependent oxidoreductase domain-containing protein</fullName>
    </recommendedName>
</protein>
<comment type="similarity">
    <text evidence="1">Belongs to the aldo/keto reductase family.</text>
</comment>
<comment type="caution">
    <text evidence="7">The sequence shown here is derived from an EMBL/GenBank/DDBJ whole genome shotgun (WGS) entry which is preliminary data.</text>
</comment>
<dbReference type="CDD" id="cd19071">
    <property type="entry name" value="AKR_AKR1-5-like"/>
    <property type="match status" value="1"/>
</dbReference>
<proteinExistence type="inferred from homology"/>
<evidence type="ECO:0000313" key="8">
    <source>
        <dbReference type="Proteomes" id="UP000292702"/>
    </source>
</evidence>
<dbReference type="STRING" id="92696.A0A4R0REW3"/>
<dbReference type="FunFam" id="3.20.20.100:FF:000015">
    <property type="entry name" value="Oxidoreductase, aldo/keto reductase family"/>
    <property type="match status" value="1"/>
</dbReference>
<dbReference type="PIRSF" id="PIRSF000097">
    <property type="entry name" value="AKR"/>
    <property type="match status" value="1"/>
</dbReference>
<dbReference type="InterPro" id="IPR023210">
    <property type="entry name" value="NADP_OxRdtase_dom"/>
</dbReference>
<evidence type="ECO:0000256" key="4">
    <source>
        <dbReference type="PIRSR" id="PIRSR000097-2"/>
    </source>
</evidence>
<dbReference type="PROSITE" id="PS00798">
    <property type="entry name" value="ALDOKETO_REDUCTASE_1"/>
    <property type="match status" value="1"/>
</dbReference>
<dbReference type="AlphaFoldDB" id="A0A4R0REW3"/>
<dbReference type="Proteomes" id="UP000292702">
    <property type="component" value="Unassembled WGS sequence"/>
</dbReference>
<organism evidence="7 8">
    <name type="scientific">Steccherinum ochraceum</name>
    <dbReference type="NCBI Taxonomy" id="92696"/>
    <lineage>
        <taxon>Eukaryota</taxon>
        <taxon>Fungi</taxon>
        <taxon>Dikarya</taxon>
        <taxon>Basidiomycota</taxon>
        <taxon>Agaricomycotina</taxon>
        <taxon>Agaricomycetes</taxon>
        <taxon>Polyporales</taxon>
        <taxon>Steccherinaceae</taxon>
        <taxon>Steccherinum</taxon>
    </lineage>
</organism>